<evidence type="ECO:0008006" key="4">
    <source>
        <dbReference type="Google" id="ProtNLM"/>
    </source>
</evidence>
<feature type="transmembrane region" description="Helical" evidence="1">
    <location>
        <begin position="27"/>
        <end position="50"/>
    </location>
</feature>
<evidence type="ECO:0000256" key="1">
    <source>
        <dbReference type="SAM" id="Phobius"/>
    </source>
</evidence>
<dbReference type="InterPro" id="IPR032126">
    <property type="entry name" value="LydA_holin"/>
</dbReference>
<feature type="transmembrane region" description="Helical" evidence="1">
    <location>
        <begin position="62"/>
        <end position="82"/>
    </location>
</feature>
<dbReference type="EMBL" id="ACDP02000029">
    <property type="protein sequence ID" value="EQM95120.1"/>
    <property type="molecule type" value="Genomic_DNA"/>
</dbReference>
<dbReference type="Proteomes" id="UP000003973">
    <property type="component" value="Unassembled WGS sequence"/>
</dbReference>
<dbReference type="RefSeq" id="WP_020995338.1">
    <property type="nucleotide sequence ID" value="NZ_CABMNL010000001.1"/>
</dbReference>
<dbReference type="eggNOG" id="ENOG503352I">
    <property type="taxonomic scope" value="Bacteria"/>
</dbReference>
<gene>
    <name evidence="2" type="ORF">OFAG_02344</name>
</gene>
<keyword evidence="3" id="KW-1185">Reference proteome</keyword>
<dbReference type="AlphaFoldDB" id="T5LQA4"/>
<comment type="caution">
    <text evidence="2">The sequence shown here is derived from an EMBL/GenBank/DDBJ whole genome shotgun (WGS) entry which is preliminary data.</text>
</comment>
<evidence type="ECO:0000313" key="3">
    <source>
        <dbReference type="Proteomes" id="UP000003973"/>
    </source>
</evidence>
<keyword evidence="1" id="KW-0812">Transmembrane</keyword>
<keyword evidence="1" id="KW-1133">Transmembrane helix</keyword>
<accession>T5LQA4</accession>
<protein>
    <recommendedName>
        <fullName evidence="4">Holin</fullName>
    </recommendedName>
</protein>
<name>T5LQA4_9BURK</name>
<dbReference type="Pfam" id="PF16083">
    <property type="entry name" value="Phage_holin_3_3"/>
    <property type="match status" value="1"/>
</dbReference>
<reference evidence="2" key="1">
    <citation type="submission" date="2011-10" db="EMBL/GenBank/DDBJ databases">
        <title>The Genome Sequence of Oxalobacter formigenes HOxBLS.</title>
        <authorList>
            <consortium name="The Broad Institute Genome Sequencing Platform"/>
            <person name="Earl A."/>
            <person name="Ward D."/>
            <person name="Feldgarden M."/>
            <person name="Gevers D."/>
            <person name="Allison M.J."/>
            <person name="Humphrey S."/>
            <person name="Young S.K."/>
            <person name="Zeng Q."/>
            <person name="Gargeya S."/>
            <person name="Fitzgerald M."/>
            <person name="Haas B."/>
            <person name="Abouelleil A."/>
            <person name="Alvarado L."/>
            <person name="Arachchi H.M."/>
            <person name="Berlin A."/>
            <person name="Brown A."/>
            <person name="Chapman S.B."/>
            <person name="Chen Z."/>
            <person name="Dunbar C."/>
            <person name="Freedman E."/>
            <person name="Gearin G."/>
            <person name="Goldberg J."/>
            <person name="Griggs A."/>
            <person name="Gujja S."/>
            <person name="Heiman D."/>
            <person name="Howarth C."/>
            <person name="Larson L."/>
            <person name="Lui A."/>
            <person name="MacDonald P.J.P."/>
            <person name="Montmayeur A."/>
            <person name="Murphy C."/>
            <person name="Neiman D."/>
            <person name="Pearson M."/>
            <person name="Priest M."/>
            <person name="Roberts A."/>
            <person name="Saif S."/>
            <person name="Shea T."/>
            <person name="Shenoy N."/>
            <person name="Sisk P."/>
            <person name="Stolte C."/>
            <person name="Sykes S."/>
            <person name="Wortman J."/>
            <person name="Nusbaum C."/>
            <person name="Birren B."/>
        </authorList>
    </citation>
    <scope>NUCLEOTIDE SEQUENCE [LARGE SCALE GENOMIC DNA]</scope>
    <source>
        <strain evidence="2">HOxBLS</strain>
    </source>
</reference>
<evidence type="ECO:0000313" key="2">
    <source>
        <dbReference type="EMBL" id="EQM95120.1"/>
    </source>
</evidence>
<keyword evidence="1" id="KW-0472">Membrane</keyword>
<feature type="transmembrane region" description="Helical" evidence="1">
    <location>
        <begin position="88"/>
        <end position="111"/>
    </location>
</feature>
<sequence>MIDAFFFLFVTLWPVLAHAVTDKSPELYGVLTYTWVIGIAALGGVTSFVSKVQRGEARAYNIVELIGELFISAFAGVMTFYLCELIDLPPLASAACVGIVGHMGSRGMFVLEKTVERILKGKLKLTIEDKEK</sequence>
<organism evidence="2 3">
    <name type="scientific">Oxalobacter paraformigenes</name>
    <dbReference type="NCBI Taxonomy" id="556268"/>
    <lineage>
        <taxon>Bacteria</taxon>
        <taxon>Pseudomonadati</taxon>
        <taxon>Pseudomonadota</taxon>
        <taxon>Betaproteobacteria</taxon>
        <taxon>Burkholderiales</taxon>
        <taxon>Oxalobacteraceae</taxon>
        <taxon>Oxalobacter</taxon>
    </lineage>
</organism>
<proteinExistence type="predicted"/>
<dbReference type="HOGENOM" id="CLU_157933_0_0_4"/>